<dbReference type="AlphaFoldDB" id="A0A1J6ILK9"/>
<proteinExistence type="predicted"/>
<evidence type="ECO:0000313" key="1">
    <source>
        <dbReference type="EMBL" id="OIT06029.1"/>
    </source>
</evidence>
<name>A0A1J6ILK9_NICAT</name>
<feature type="non-terminal residue" evidence="1">
    <location>
        <position position="103"/>
    </location>
</feature>
<feature type="non-terminal residue" evidence="1">
    <location>
        <position position="1"/>
    </location>
</feature>
<reference evidence="1" key="1">
    <citation type="submission" date="2016-11" db="EMBL/GenBank/DDBJ databases">
        <title>The genome of Nicotiana attenuata.</title>
        <authorList>
            <person name="Xu S."/>
            <person name="Brockmoeller T."/>
            <person name="Gaquerel E."/>
            <person name="Navarro A."/>
            <person name="Kuhl H."/>
            <person name="Gase K."/>
            <person name="Ling Z."/>
            <person name="Zhou W."/>
            <person name="Kreitzer C."/>
            <person name="Stanke M."/>
            <person name="Tang H."/>
            <person name="Lyons E."/>
            <person name="Pandey P."/>
            <person name="Pandey S.P."/>
            <person name="Timmermann B."/>
            <person name="Baldwin I.T."/>
        </authorList>
    </citation>
    <scope>NUCLEOTIDE SEQUENCE [LARGE SCALE GENOMIC DNA]</scope>
    <source>
        <strain evidence="1">UT</strain>
    </source>
</reference>
<sequence length="103" mass="11802">VRKSTRVSKPPIWLSDYVRPNKQGQSNNCIYPLSDVIGYDHISTKYHSYLSQFSNEVEPTTFHEAAKDKRWVEAMQAKIKALEDNNTRELVPLPLGKKPIGCK</sequence>
<dbReference type="Proteomes" id="UP000187609">
    <property type="component" value="Unassembled WGS sequence"/>
</dbReference>
<dbReference type="Gramene" id="OIT06029">
    <property type="protein sequence ID" value="OIT06029"/>
    <property type="gene ID" value="A4A49_61421"/>
</dbReference>
<evidence type="ECO:0008006" key="3">
    <source>
        <dbReference type="Google" id="ProtNLM"/>
    </source>
</evidence>
<evidence type="ECO:0000313" key="2">
    <source>
        <dbReference type="Proteomes" id="UP000187609"/>
    </source>
</evidence>
<protein>
    <recommendedName>
        <fullName evidence="3">Retrovirus-related pol polyprotein from transposon tnt 1-94</fullName>
    </recommendedName>
</protein>
<keyword evidence="2" id="KW-1185">Reference proteome</keyword>
<organism evidence="1 2">
    <name type="scientific">Nicotiana attenuata</name>
    <name type="common">Coyote tobacco</name>
    <dbReference type="NCBI Taxonomy" id="49451"/>
    <lineage>
        <taxon>Eukaryota</taxon>
        <taxon>Viridiplantae</taxon>
        <taxon>Streptophyta</taxon>
        <taxon>Embryophyta</taxon>
        <taxon>Tracheophyta</taxon>
        <taxon>Spermatophyta</taxon>
        <taxon>Magnoliopsida</taxon>
        <taxon>eudicotyledons</taxon>
        <taxon>Gunneridae</taxon>
        <taxon>Pentapetalae</taxon>
        <taxon>asterids</taxon>
        <taxon>lamiids</taxon>
        <taxon>Solanales</taxon>
        <taxon>Solanaceae</taxon>
        <taxon>Nicotianoideae</taxon>
        <taxon>Nicotianeae</taxon>
        <taxon>Nicotiana</taxon>
    </lineage>
</organism>
<comment type="caution">
    <text evidence="1">The sequence shown here is derived from an EMBL/GenBank/DDBJ whole genome shotgun (WGS) entry which is preliminary data.</text>
</comment>
<gene>
    <name evidence="1" type="ORF">A4A49_61421</name>
</gene>
<dbReference type="EMBL" id="MJEQ01037184">
    <property type="protein sequence ID" value="OIT06029.1"/>
    <property type="molecule type" value="Genomic_DNA"/>
</dbReference>
<accession>A0A1J6ILK9</accession>